<dbReference type="GO" id="GO:0008061">
    <property type="term" value="F:chitin binding"/>
    <property type="evidence" value="ECO:0007669"/>
    <property type="project" value="InterPro"/>
</dbReference>
<evidence type="ECO:0000259" key="2">
    <source>
        <dbReference type="PROSITE" id="PS50940"/>
    </source>
</evidence>
<feature type="compositionally biased region" description="Gly residues" evidence="1">
    <location>
        <begin position="309"/>
        <end position="326"/>
    </location>
</feature>
<feature type="region of interest" description="Disordered" evidence="1">
    <location>
        <begin position="789"/>
        <end position="896"/>
    </location>
</feature>
<feature type="compositionally biased region" description="Polar residues" evidence="1">
    <location>
        <begin position="45"/>
        <end position="57"/>
    </location>
</feature>
<feature type="compositionally biased region" description="Polar residues" evidence="1">
    <location>
        <begin position="473"/>
        <end position="482"/>
    </location>
</feature>
<dbReference type="PROSITE" id="PS50940">
    <property type="entry name" value="CHIT_BIND_II"/>
    <property type="match status" value="2"/>
</dbReference>
<feature type="compositionally biased region" description="Polar residues" evidence="1">
    <location>
        <begin position="387"/>
        <end position="396"/>
    </location>
</feature>
<feature type="compositionally biased region" description="Low complexity" evidence="1">
    <location>
        <begin position="265"/>
        <end position="280"/>
    </location>
</feature>
<dbReference type="EMBL" id="CAJVCH010570377">
    <property type="protein sequence ID" value="CAG7834785.1"/>
    <property type="molecule type" value="Genomic_DNA"/>
</dbReference>
<gene>
    <name evidence="3" type="ORF">AFUS01_LOCUS44245</name>
</gene>
<feature type="compositionally biased region" description="Low complexity" evidence="1">
    <location>
        <begin position="1020"/>
        <end position="1031"/>
    </location>
</feature>
<feature type="compositionally biased region" description="Pro residues" evidence="1">
    <location>
        <begin position="846"/>
        <end position="891"/>
    </location>
</feature>
<comment type="caution">
    <text evidence="3">The sequence shown here is derived from an EMBL/GenBank/DDBJ whole genome shotgun (WGS) entry which is preliminary data.</text>
</comment>
<evidence type="ECO:0000256" key="1">
    <source>
        <dbReference type="SAM" id="MobiDB-lite"/>
    </source>
</evidence>
<keyword evidence="4" id="KW-1185">Reference proteome</keyword>
<feature type="compositionally biased region" description="Low complexity" evidence="1">
    <location>
        <begin position="491"/>
        <end position="502"/>
    </location>
</feature>
<sequence length="1372" mass="149173">DNSGGSGQSSYTGNKPLIDFPDNSGGAGQGSYAGNKPLIDFPENSGGSTQGSYTGNNPLIDFPENNNGGVPGGQNGIDYKGSKPLIDFPTSGAGGSTGNVFIDFPKTNQVPGETSTNPEDKNNNNAPDLNLDDISILDVLESSEATEHRIGGEGGQEEIPSLNFENFPILDDATEGDLGHQEGTAKSDSTPEKDGSAFDELPAMNFDNFPIMDVQEGGDGGGSAAEGPNNLENSTIDNDPAFSFDNFPVIDVPEDFESNGGGVDTGASGTRTDDTSGSSANKNGGIPVDGFENYNVVDFTNKDERGEGDAGSGGGSGGGESSGDNGGKQEQPDNKANEGDMSTSNGSVGRPTDTPKNEDNGQSGSAGSEDTKVPTTKHPPPEKESGNADSAGSNQIVKPPKPSKEDSQGEGSKPVDESVIGDGGKPIDDSVIGDGGKPIDDSVIGDGGKPIDDSVSGDGGKPIDDSVIGDGGNTISVTTEKTVSPEIGSEDNNGNDNYLDNLPALTFPEDTETGNGIGPGDTPSDPTPPDGSNAGGQDGLPRDGSSNEHVYIKWPDDAASGDQVYLKWPKEPGYPSNPEDPDQDQVYLKWPNEPGNPGDSDADRVYLKWPEEPSSFRNTQPGQRSVFVDDIDPITNNEEELPNDARAAIYKRYIHPNQQQVPNQNAYAFPREFSNPRGLYQDPADTPYVINDVGNEFSLDRYDTAEGVKPYRRSMEPYSQLGRAIPSGQPLGDSSDYLRWPEKGIDPSEAYLRWPQKRIDPNEAYLRWPEKRIDPNEAYLRWPQKGIEPDDYLKWPQLNPIQPNPGTGDPSTPPRSRPLLDFPDYDPVPAPGNDQNVYLDWKPKNIPQPTPIPPTPGPPPPNPPFTPTPNDPNRPTNPPETSVPPISPNPNPTKNVYIDWKHKNGPVTAKPPVPVPVSNIFLDWKHKNVPPTVKPPVPVPVSNIFLDWKHKNVPPTVKPPVQVPVSNTFLDWKHKNVPPTAKPPVPVPVSNIFLDWKHKSNPPVSPAPSPKYNTFLDWKPQSNQQTTTPQPIAGTNKFLDWKPKHSQKPPAPEPEKPNANIFIEWPPKRKHSPPSNQPPKDPNNSDGKEASERQGRNVRDDVSITYTEDPRRSNQLHQRSTILRHPLSQELMPTISAPETASISYYRPLGNLQSKEYTPDNAKPQPRASGKSIKPLRPIEFQPKGNKMKVFKRESFKLNVTNSSTVDHSSYPRFPKNSLMLETYNPMNIHLKCPTQHSFSPMSNNCTHFYTCIPDSDAEDQLLMLLLKCRPSMHFDPKLQDCIPGDCLQLEFASPAPESLKVNYSAVKVQTGRAAEFNANCTSSKKMLPIPEDCRNYLVCSNIYGDWYVNKYECPQNTYFREFSGCVEGTCM</sequence>
<organism evidence="3 4">
    <name type="scientific">Allacma fusca</name>
    <dbReference type="NCBI Taxonomy" id="39272"/>
    <lineage>
        <taxon>Eukaryota</taxon>
        <taxon>Metazoa</taxon>
        <taxon>Ecdysozoa</taxon>
        <taxon>Arthropoda</taxon>
        <taxon>Hexapoda</taxon>
        <taxon>Collembola</taxon>
        <taxon>Symphypleona</taxon>
        <taxon>Sminthuridae</taxon>
        <taxon>Allacma</taxon>
    </lineage>
</organism>
<feature type="compositionally biased region" description="Basic and acidic residues" evidence="1">
    <location>
        <begin position="1086"/>
        <end position="1112"/>
    </location>
</feature>
<proteinExistence type="predicted"/>
<evidence type="ECO:0000313" key="3">
    <source>
        <dbReference type="EMBL" id="CAG7834785.1"/>
    </source>
</evidence>
<feature type="compositionally biased region" description="Low complexity" evidence="1">
    <location>
        <begin position="123"/>
        <end position="133"/>
    </location>
</feature>
<reference evidence="3" key="1">
    <citation type="submission" date="2021-06" db="EMBL/GenBank/DDBJ databases">
        <authorList>
            <person name="Hodson N. C."/>
            <person name="Mongue J. A."/>
            <person name="Jaron S. K."/>
        </authorList>
    </citation>
    <scope>NUCLEOTIDE SEQUENCE</scope>
</reference>
<dbReference type="InterPro" id="IPR002557">
    <property type="entry name" value="Chitin-bd_dom"/>
</dbReference>
<feature type="compositionally biased region" description="Polar residues" evidence="1">
    <location>
        <begin position="106"/>
        <end position="117"/>
    </location>
</feature>
<feature type="domain" description="Chitin-binding type-2" evidence="2">
    <location>
        <begin position="1230"/>
        <end position="1282"/>
    </location>
</feature>
<protein>
    <recommendedName>
        <fullName evidence="2">Chitin-binding type-2 domain-containing protein</fullName>
    </recommendedName>
</protein>
<feature type="domain" description="Chitin-binding type-2" evidence="2">
    <location>
        <begin position="1318"/>
        <end position="1366"/>
    </location>
</feature>
<feature type="compositionally biased region" description="Basic and acidic residues" evidence="1">
    <location>
        <begin position="177"/>
        <end position="196"/>
    </location>
</feature>
<dbReference type="Proteomes" id="UP000708208">
    <property type="component" value="Unassembled WGS sequence"/>
</dbReference>
<name>A0A8J2MA42_9HEXA</name>
<accession>A0A8J2MA42</accession>
<feature type="non-terminal residue" evidence="3">
    <location>
        <position position="1"/>
    </location>
</feature>
<evidence type="ECO:0000313" key="4">
    <source>
        <dbReference type="Proteomes" id="UP000708208"/>
    </source>
</evidence>
<feature type="region of interest" description="Disordered" evidence="1">
    <location>
        <begin position="1"/>
        <end position="603"/>
    </location>
</feature>
<dbReference type="GO" id="GO:0005576">
    <property type="term" value="C:extracellular region"/>
    <property type="evidence" value="ECO:0007669"/>
    <property type="project" value="InterPro"/>
</dbReference>
<feature type="region of interest" description="Disordered" evidence="1">
    <location>
        <begin position="1001"/>
        <end position="1119"/>
    </location>
</feature>
<feature type="region of interest" description="Disordered" evidence="1">
    <location>
        <begin position="1154"/>
        <end position="1179"/>
    </location>
</feature>